<comment type="caution">
    <text evidence="2">The sequence shown here is derived from an EMBL/GenBank/DDBJ whole genome shotgun (WGS) entry which is preliminary data.</text>
</comment>
<sequence length="175" mass="17947">MAPRLDKMILDALEEVANKSRKPIDEVLRATQTIIENNIVKDEPAAVDEAPAQAAPVATPANTATKIAANTAAKPSAPKASVPAPAATKASAPANKRSAPKPLGSAAKRAAPKVKAPASDSDTVPDEPVANSASQGNVNQFPCGFSDCSRVFHHKSSRNRVSIPAEAPGACVSLI</sequence>
<dbReference type="GeneID" id="85444438"/>
<feature type="compositionally biased region" description="Low complexity" evidence="1">
    <location>
        <begin position="106"/>
        <end position="118"/>
    </location>
</feature>
<feature type="compositionally biased region" description="Low complexity" evidence="1">
    <location>
        <begin position="66"/>
        <end position="96"/>
    </location>
</feature>
<dbReference type="EMBL" id="JAHLJV010000052">
    <property type="protein sequence ID" value="KAK1580671.1"/>
    <property type="molecule type" value="Genomic_DNA"/>
</dbReference>
<evidence type="ECO:0000313" key="3">
    <source>
        <dbReference type="Proteomes" id="UP001230504"/>
    </source>
</evidence>
<protein>
    <submittedName>
        <fullName evidence="2">Uncharacterized protein</fullName>
    </submittedName>
</protein>
<dbReference type="RefSeq" id="XP_060411688.1">
    <property type="nucleotide sequence ID" value="XM_060560198.1"/>
</dbReference>
<evidence type="ECO:0000313" key="2">
    <source>
        <dbReference type="EMBL" id="KAK1580671.1"/>
    </source>
</evidence>
<reference evidence="2" key="1">
    <citation type="submission" date="2021-06" db="EMBL/GenBank/DDBJ databases">
        <title>Comparative genomics, transcriptomics and evolutionary studies reveal genomic signatures of adaptation to plant cell wall in hemibiotrophic fungi.</title>
        <authorList>
            <consortium name="DOE Joint Genome Institute"/>
            <person name="Baroncelli R."/>
            <person name="Diaz J.F."/>
            <person name="Benocci T."/>
            <person name="Peng M."/>
            <person name="Battaglia E."/>
            <person name="Haridas S."/>
            <person name="Andreopoulos W."/>
            <person name="Labutti K."/>
            <person name="Pangilinan J."/>
            <person name="Floch G.L."/>
            <person name="Makela M.R."/>
            <person name="Henrissat B."/>
            <person name="Grigoriev I.V."/>
            <person name="Crouch J.A."/>
            <person name="De Vries R.P."/>
            <person name="Sukno S.A."/>
            <person name="Thon M.R."/>
        </authorList>
    </citation>
    <scope>NUCLEOTIDE SEQUENCE</scope>
    <source>
        <strain evidence="2">CBS 125086</strain>
    </source>
</reference>
<name>A0AAD8V277_9PEZI</name>
<evidence type="ECO:0000256" key="1">
    <source>
        <dbReference type="SAM" id="MobiDB-lite"/>
    </source>
</evidence>
<gene>
    <name evidence="2" type="ORF">LY79DRAFT_581581</name>
</gene>
<keyword evidence="3" id="KW-1185">Reference proteome</keyword>
<feature type="region of interest" description="Disordered" evidence="1">
    <location>
        <begin position="66"/>
        <end position="136"/>
    </location>
</feature>
<accession>A0AAD8V277</accession>
<proteinExistence type="predicted"/>
<organism evidence="2 3">
    <name type="scientific">Colletotrichum navitas</name>
    <dbReference type="NCBI Taxonomy" id="681940"/>
    <lineage>
        <taxon>Eukaryota</taxon>
        <taxon>Fungi</taxon>
        <taxon>Dikarya</taxon>
        <taxon>Ascomycota</taxon>
        <taxon>Pezizomycotina</taxon>
        <taxon>Sordariomycetes</taxon>
        <taxon>Hypocreomycetidae</taxon>
        <taxon>Glomerellales</taxon>
        <taxon>Glomerellaceae</taxon>
        <taxon>Colletotrichum</taxon>
        <taxon>Colletotrichum graminicola species complex</taxon>
    </lineage>
</organism>
<dbReference type="Proteomes" id="UP001230504">
    <property type="component" value="Unassembled WGS sequence"/>
</dbReference>
<dbReference type="AlphaFoldDB" id="A0AAD8V277"/>